<dbReference type="RefSeq" id="WP_246254680.1">
    <property type="nucleotide sequence ID" value="NZ_WTPX01000009.1"/>
</dbReference>
<protein>
    <submittedName>
        <fullName evidence="2">Uncharacterized protein</fullName>
    </submittedName>
</protein>
<dbReference type="EMBL" id="WTPX01000009">
    <property type="protein sequence ID" value="NNJ24448.1"/>
    <property type="molecule type" value="Genomic_DNA"/>
</dbReference>
<organism evidence="2 3">
    <name type="scientific">Alienimonas chondri</name>
    <dbReference type="NCBI Taxonomy" id="2681879"/>
    <lineage>
        <taxon>Bacteria</taxon>
        <taxon>Pseudomonadati</taxon>
        <taxon>Planctomycetota</taxon>
        <taxon>Planctomycetia</taxon>
        <taxon>Planctomycetales</taxon>
        <taxon>Planctomycetaceae</taxon>
        <taxon>Alienimonas</taxon>
    </lineage>
</organism>
<sequence length="238" mass="25495">MPASDFTPPTPSGSPRADVTPAARGLSRRVFGAALAGAASFAASGSLLAQEAPADAEPDVEPLPPGGLTEDSLGALLSAIGLKPSKEKSRFDFQFKTTLEEEQWDFTMSAVLSRNQQSLWVMAWLDELPKSAAAVPRSALLKMLAANDRMGNGKFFAYIPANRRFVLQRVVANTEMSNAKVRGLLIDLGRSVRSEYGVWSTEGWVEKVPAATSAAAPARLPATRVSTNDPRYSDVSRN</sequence>
<reference evidence="2 3" key="1">
    <citation type="journal article" date="2020" name="Syst. Appl. Microbiol.">
        <title>Alienimonas chondri sp. nov., a novel planctomycete isolated from the biofilm of the red alga Chondrus crispus.</title>
        <authorList>
            <person name="Vitorino I."/>
            <person name="Albuquerque L."/>
            <person name="Wiegand S."/>
            <person name="Kallscheuer N."/>
            <person name="da Costa M.S."/>
            <person name="Lobo-da-Cunha A."/>
            <person name="Jogler C."/>
            <person name="Lage O.M."/>
        </authorList>
    </citation>
    <scope>NUCLEOTIDE SEQUENCE [LARGE SCALE GENOMIC DNA]</scope>
    <source>
        <strain evidence="2 3">LzC2</strain>
    </source>
</reference>
<accession>A0ABX1V8G6</accession>
<keyword evidence="3" id="KW-1185">Reference proteome</keyword>
<gene>
    <name evidence="2" type="ORF">LzC2_05050</name>
</gene>
<dbReference type="PROSITE" id="PS51318">
    <property type="entry name" value="TAT"/>
    <property type="match status" value="1"/>
</dbReference>
<comment type="caution">
    <text evidence="2">The sequence shown here is derived from an EMBL/GenBank/DDBJ whole genome shotgun (WGS) entry which is preliminary data.</text>
</comment>
<proteinExistence type="predicted"/>
<name>A0ABX1V8G6_9PLAN</name>
<dbReference type="Proteomes" id="UP000609651">
    <property type="component" value="Unassembled WGS sequence"/>
</dbReference>
<evidence type="ECO:0000313" key="2">
    <source>
        <dbReference type="EMBL" id="NNJ24448.1"/>
    </source>
</evidence>
<dbReference type="InterPro" id="IPR006311">
    <property type="entry name" value="TAT_signal"/>
</dbReference>
<feature type="region of interest" description="Disordered" evidence="1">
    <location>
        <begin position="216"/>
        <end position="238"/>
    </location>
</feature>
<feature type="region of interest" description="Disordered" evidence="1">
    <location>
        <begin position="1"/>
        <end position="21"/>
    </location>
</feature>
<evidence type="ECO:0000256" key="1">
    <source>
        <dbReference type="SAM" id="MobiDB-lite"/>
    </source>
</evidence>
<evidence type="ECO:0000313" key="3">
    <source>
        <dbReference type="Proteomes" id="UP000609651"/>
    </source>
</evidence>